<keyword evidence="3" id="KW-1185">Reference proteome</keyword>
<comment type="caution">
    <text evidence="2">The sequence shown here is derived from an EMBL/GenBank/DDBJ whole genome shotgun (WGS) entry which is preliminary data.</text>
</comment>
<evidence type="ECO:0000256" key="1">
    <source>
        <dbReference type="SAM" id="MobiDB-lite"/>
    </source>
</evidence>
<proteinExistence type="predicted"/>
<evidence type="ECO:0000313" key="3">
    <source>
        <dbReference type="Proteomes" id="UP000821866"/>
    </source>
</evidence>
<dbReference type="AlphaFoldDB" id="A0A9J6EPS8"/>
<feature type="compositionally biased region" description="Basic residues" evidence="1">
    <location>
        <begin position="1"/>
        <end position="14"/>
    </location>
</feature>
<name>A0A9J6EPS8_RHIMP</name>
<reference evidence="2" key="2">
    <citation type="submission" date="2021-09" db="EMBL/GenBank/DDBJ databases">
        <authorList>
            <person name="Jia N."/>
            <person name="Wang J."/>
            <person name="Shi W."/>
            <person name="Du L."/>
            <person name="Sun Y."/>
            <person name="Zhan W."/>
            <person name="Jiang J."/>
            <person name="Wang Q."/>
            <person name="Zhang B."/>
            <person name="Ji P."/>
            <person name="Sakyi L.B."/>
            <person name="Cui X."/>
            <person name="Yuan T."/>
            <person name="Jiang B."/>
            <person name="Yang W."/>
            <person name="Lam T.T.-Y."/>
            <person name="Chang Q."/>
            <person name="Ding S."/>
            <person name="Wang X."/>
            <person name="Zhu J."/>
            <person name="Ruan X."/>
            <person name="Zhao L."/>
            <person name="Wei J."/>
            <person name="Que T."/>
            <person name="Du C."/>
            <person name="Cheng J."/>
            <person name="Dai P."/>
            <person name="Han X."/>
            <person name="Huang E."/>
            <person name="Gao Y."/>
            <person name="Liu J."/>
            <person name="Shao H."/>
            <person name="Ye R."/>
            <person name="Li L."/>
            <person name="Wei W."/>
            <person name="Wang X."/>
            <person name="Wang C."/>
            <person name="Huo Q."/>
            <person name="Li W."/>
            <person name="Guo W."/>
            <person name="Chen H."/>
            <person name="Chen S."/>
            <person name="Zhou L."/>
            <person name="Zhou L."/>
            <person name="Ni X."/>
            <person name="Tian J."/>
            <person name="Zhou Y."/>
            <person name="Sheng Y."/>
            <person name="Liu T."/>
            <person name="Pan Y."/>
            <person name="Xia L."/>
            <person name="Li J."/>
            <person name="Zhao F."/>
            <person name="Cao W."/>
        </authorList>
    </citation>
    <scope>NUCLEOTIDE SEQUENCE</scope>
    <source>
        <strain evidence="2">Rmic-2018</strain>
        <tissue evidence="2">Larvae</tissue>
    </source>
</reference>
<dbReference type="Proteomes" id="UP000821866">
    <property type="component" value="Chromosome 11"/>
</dbReference>
<feature type="region of interest" description="Disordered" evidence="1">
    <location>
        <begin position="1"/>
        <end position="40"/>
    </location>
</feature>
<protein>
    <submittedName>
        <fullName evidence="2">Uncharacterized protein</fullName>
    </submittedName>
</protein>
<dbReference type="EMBL" id="JABSTU010000003">
    <property type="protein sequence ID" value="KAH8036199.1"/>
    <property type="molecule type" value="Genomic_DNA"/>
</dbReference>
<reference evidence="2" key="1">
    <citation type="journal article" date="2020" name="Cell">
        <title>Large-Scale Comparative Analyses of Tick Genomes Elucidate Their Genetic Diversity and Vector Capacities.</title>
        <authorList>
            <consortium name="Tick Genome and Microbiome Consortium (TIGMIC)"/>
            <person name="Jia N."/>
            <person name="Wang J."/>
            <person name="Shi W."/>
            <person name="Du L."/>
            <person name="Sun Y."/>
            <person name="Zhan W."/>
            <person name="Jiang J.F."/>
            <person name="Wang Q."/>
            <person name="Zhang B."/>
            <person name="Ji P."/>
            <person name="Bell-Sakyi L."/>
            <person name="Cui X.M."/>
            <person name="Yuan T.T."/>
            <person name="Jiang B.G."/>
            <person name="Yang W.F."/>
            <person name="Lam T.T."/>
            <person name="Chang Q.C."/>
            <person name="Ding S.J."/>
            <person name="Wang X.J."/>
            <person name="Zhu J.G."/>
            <person name="Ruan X.D."/>
            <person name="Zhao L."/>
            <person name="Wei J.T."/>
            <person name="Ye R.Z."/>
            <person name="Que T.C."/>
            <person name="Du C.H."/>
            <person name="Zhou Y.H."/>
            <person name="Cheng J.X."/>
            <person name="Dai P.F."/>
            <person name="Guo W.B."/>
            <person name="Han X.H."/>
            <person name="Huang E.J."/>
            <person name="Li L.F."/>
            <person name="Wei W."/>
            <person name="Gao Y.C."/>
            <person name="Liu J.Z."/>
            <person name="Shao H.Z."/>
            <person name="Wang X."/>
            <person name="Wang C.C."/>
            <person name="Yang T.C."/>
            <person name="Huo Q.B."/>
            <person name="Li W."/>
            <person name="Chen H.Y."/>
            <person name="Chen S.E."/>
            <person name="Zhou L.G."/>
            <person name="Ni X.B."/>
            <person name="Tian J.H."/>
            <person name="Sheng Y."/>
            <person name="Liu T."/>
            <person name="Pan Y.S."/>
            <person name="Xia L.Y."/>
            <person name="Li J."/>
            <person name="Zhao F."/>
            <person name="Cao W.C."/>
        </authorList>
    </citation>
    <scope>NUCLEOTIDE SEQUENCE</scope>
    <source>
        <strain evidence="2">Rmic-2018</strain>
    </source>
</reference>
<accession>A0A9J6EPS8</accession>
<sequence length="481" mass="53690">MGLQHFRFHRKCSRRSRDSNPRPAGQQPSTLATRPPRRGAPAAFSRSFFIRKQAAVVTSPDNLEDRADAMPSGGPSYGSYCCVSWCFNNGRTHKKPGTSFFRVPRDGSSVSRFYVCLDTVLHDQSCDDDVELMGPVEYFPRVLTHKYHNLCSAELGLTARQLKVKVLRALGSSDSSLNPEFGFCREEKAVREFFTCGLLFNVIVSSDPPKEKLCTAYVNLDKCTKDLQCSNKSEFNTHSKHVLDVLLSPYSDYCSGFVDGKNNSTATPPATPTAPTSPETPATTKAKCSESVQLEKYFHCGLVFIFNLRDAMFQNNSAQNSLACDLIRAHKLCIEAAMATPHCPDKIGISKILEYVDSELHAASGVKCPTVKRDRIARRQHRSSAHHCHVLQYASTYFTCGTMFLRKTYLDRPATGEACKLYYDFLKCVEELVVCRQQSDLLVSFNHFSEILTDGYKDACKGHNISGEYILLNVQIGEPVS</sequence>
<evidence type="ECO:0000313" key="2">
    <source>
        <dbReference type="EMBL" id="KAH8036199.1"/>
    </source>
</evidence>
<feature type="region of interest" description="Disordered" evidence="1">
    <location>
        <begin position="265"/>
        <end position="284"/>
    </location>
</feature>
<organism evidence="2 3">
    <name type="scientific">Rhipicephalus microplus</name>
    <name type="common">Cattle tick</name>
    <name type="synonym">Boophilus microplus</name>
    <dbReference type="NCBI Taxonomy" id="6941"/>
    <lineage>
        <taxon>Eukaryota</taxon>
        <taxon>Metazoa</taxon>
        <taxon>Ecdysozoa</taxon>
        <taxon>Arthropoda</taxon>
        <taxon>Chelicerata</taxon>
        <taxon>Arachnida</taxon>
        <taxon>Acari</taxon>
        <taxon>Parasitiformes</taxon>
        <taxon>Ixodida</taxon>
        <taxon>Ixodoidea</taxon>
        <taxon>Ixodidae</taxon>
        <taxon>Rhipicephalinae</taxon>
        <taxon>Rhipicephalus</taxon>
        <taxon>Boophilus</taxon>
    </lineage>
</organism>
<gene>
    <name evidence="2" type="ORF">HPB51_020020</name>
</gene>